<dbReference type="EMBL" id="RCML01000227">
    <property type="protein sequence ID" value="KAG2984711.1"/>
    <property type="molecule type" value="Genomic_DNA"/>
</dbReference>
<evidence type="ECO:0000313" key="3">
    <source>
        <dbReference type="EMBL" id="KAG2924805.1"/>
    </source>
</evidence>
<evidence type="ECO:0000313" key="8">
    <source>
        <dbReference type="Proteomes" id="UP000251314"/>
    </source>
</evidence>
<feature type="compositionally biased region" description="Polar residues" evidence="1">
    <location>
        <begin position="1"/>
        <end position="11"/>
    </location>
</feature>
<protein>
    <recommendedName>
        <fullName evidence="9">PX domain-containing protein</fullName>
    </recommendedName>
</protein>
<feature type="compositionally biased region" description="Low complexity" evidence="1">
    <location>
        <begin position="31"/>
        <end position="44"/>
    </location>
</feature>
<dbReference type="Proteomes" id="UP000251314">
    <property type="component" value="Unassembled WGS sequence"/>
</dbReference>
<dbReference type="Proteomes" id="UP000760860">
    <property type="component" value="Unassembled WGS sequence"/>
</dbReference>
<gene>
    <name evidence="7" type="ORF">PC110_g4138</name>
    <name evidence="2" type="ORF">PC113_g9541</name>
    <name evidence="3" type="ORF">PC115_g8477</name>
    <name evidence="4" type="ORF">PC117_g9906</name>
    <name evidence="5" type="ORF">PC118_g8712</name>
    <name evidence="6" type="ORF">PC129_g12086</name>
</gene>
<dbReference type="Proteomes" id="UP000697107">
    <property type="component" value="Unassembled WGS sequence"/>
</dbReference>
<proteinExistence type="predicted"/>
<evidence type="ECO:0000313" key="7">
    <source>
        <dbReference type="EMBL" id="RAW39641.1"/>
    </source>
</evidence>
<dbReference type="Proteomes" id="UP000735874">
    <property type="component" value="Unassembled WGS sequence"/>
</dbReference>
<dbReference type="EMBL" id="RCMV01000445">
    <property type="protein sequence ID" value="KAG3217076.1"/>
    <property type="molecule type" value="Genomic_DNA"/>
</dbReference>
<dbReference type="STRING" id="29920.A0A329ST72"/>
<reference evidence="2" key="2">
    <citation type="submission" date="2018-10" db="EMBL/GenBank/DDBJ databases">
        <title>Effector identification in a new, highly contiguous assembly of the strawberry crown rot pathogen Phytophthora cactorum.</title>
        <authorList>
            <person name="Armitage A.D."/>
            <person name="Nellist C.F."/>
            <person name="Bates H."/>
            <person name="Vickerstaff R.J."/>
            <person name="Harrison R.J."/>
        </authorList>
    </citation>
    <scope>NUCLEOTIDE SEQUENCE</scope>
    <source>
        <strain evidence="2">15-7</strain>
        <strain evidence="3">4032</strain>
        <strain evidence="4">4040</strain>
        <strain evidence="5">P415</strain>
        <strain evidence="6">P421</strain>
    </source>
</reference>
<evidence type="ECO:0000313" key="5">
    <source>
        <dbReference type="EMBL" id="KAG2984711.1"/>
    </source>
</evidence>
<dbReference type="AlphaFoldDB" id="A0A329ST72"/>
<keyword evidence="8" id="KW-1185">Reference proteome</keyword>
<dbReference type="EMBL" id="RCMI01000220">
    <property type="protein sequence ID" value="KAG2924805.1"/>
    <property type="molecule type" value="Genomic_DNA"/>
</dbReference>
<sequence length="229" mass="25705">MSATYVPSENTLPDMGLHPKRLAPVSPTGDPLTSESLSPTSSISVEGVQPHLGLKLEAHRRWNASLPLGFLWSVERVEINVTRTDADNGLVFVLEVFLSIPTSRLPVNKLSSNEEQVTAAYPTFTVERRFSDFEELRRSVSSCVSMERQCSCQYCLKFVEYVRFSSSQPRGLVKRFGGEQKRKQVLQTFINDFVAMGQQRVQKTGKRKCQAQLLVPDLLSAFLLQGNVH</sequence>
<dbReference type="EMBL" id="RCMG01000241">
    <property type="protein sequence ID" value="KAG2858727.1"/>
    <property type="molecule type" value="Genomic_DNA"/>
</dbReference>
<reference evidence="7 8" key="1">
    <citation type="submission" date="2018-01" db="EMBL/GenBank/DDBJ databases">
        <title>Draft genome of the strawberry crown rot pathogen Phytophthora cactorum.</title>
        <authorList>
            <person name="Armitage A.D."/>
            <person name="Lysoe E."/>
            <person name="Nellist C.F."/>
            <person name="Harrison R.J."/>
            <person name="Brurberg M.B."/>
        </authorList>
    </citation>
    <scope>NUCLEOTIDE SEQUENCE [LARGE SCALE GENOMIC DNA]</scope>
    <source>
        <strain evidence="7 8">10300</strain>
    </source>
</reference>
<evidence type="ECO:0000313" key="4">
    <source>
        <dbReference type="EMBL" id="KAG2942137.1"/>
    </source>
</evidence>
<dbReference type="OrthoDB" id="152358at2759"/>
<accession>A0A329ST72</accession>
<feature type="region of interest" description="Disordered" evidence="1">
    <location>
        <begin position="1"/>
        <end position="44"/>
    </location>
</feature>
<dbReference type="Proteomes" id="UP000774804">
    <property type="component" value="Unassembled WGS sequence"/>
</dbReference>
<evidence type="ECO:0000256" key="1">
    <source>
        <dbReference type="SAM" id="MobiDB-lite"/>
    </source>
</evidence>
<evidence type="ECO:0008006" key="9">
    <source>
        <dbReference type="Google" id="ProtNLM"/>
    </source>
</evidence>
<dbReference type="EMBL" id="MJFZ01000062">
    <property type="protein sequence ID" value="RAW39641.1"/>
    <property type="molecule type" value="Genomic_DNA"/>
</dbReference>
<organism evidence="7 8">
    <name type="scientific">Phytophthora cactorum</name>
    <dbReference type="NCBI Taxonomy" id="29920"/>
    <lineage>
        <taxon>Eukaryota</taxon>
        <taxon>Sar</taxon>
        <taxon>Stramenopiles</taxon>
        <taxon>Oomycota</taxon>
        <taxon>Peronosporomycetes</taxon>
        <taxon>Peronosporales</taxon>
        <taxon>Peronosporaceae</taxon>
        <taxon>Phytophthora</taxon>
    </lineage>
</organism>
<evidence type="ECO:0000313" key="6">
    <source>
        <dbReference type="EMBL" id="KAG3217076.1"/>
    </source>
</evidence>
<dbReference type="EMBL" id="RCMK01000234">
    <property type="protein sequence ID" value="KAG2942137.1"/>
    <property type="molecule type" value="Genomic_DNA"/>
</dbReference>
<dbReference type="Proteomes" id="UP000736787">
    <property type="component" value="Unassembled WGS sequence"/>
</dbReference>
<comment type="caution">
    <text evidence="7">The sequence shown here is derived from an EMBL/GenBank/DDBJ whole genome shotgun (WGS) entry which is preliminary data.</text>
</comment>
<name>A0A329ST72_9STRA</name>
<dbReference type="VEuPathDB" id="FungiDB:PC110_g4138"/>
<evidence type="ECO:0000313" key="2">
    <source>
        <dbReference type="EMBL" id="KAG2858727.1"/>
    </source>
</evidence>